<protein>
    <submittedName>
        <fullName evidence="1">Uncharacterized protein</fullName>
    </submittedName>
</protein>
<proteinExistence type="predicted"/>
<reference evidence="1 2" key="1">
    <citation type="submission" date="2019-06" db="EMBL/GenBank/DDBJ databases">
        <title>Draft genomes of female and male turbot (Scophthalmus maximus).</title>
        <authorList>
            <person name="Xu H."/>
            <person name="Xu X.-W."/>
            <person name="Shao C."/>
            <person name="Chen S."/>
        </authorList>
    </citation>
    <scope>NUCLEOTIDE SEQUENCE [LARGE SCALE GENOMIC DNA]</scope>
    <source>
        <strain evidence="1">Ysfricsl-2016a</strain>
        <tissue evidence="1">Blood</tissue>
    </source>
</reference>
<name>A0A6A4SLB1_SCOMX</name>
<gene>
    <name evidence="1" type="ORF">F2P81_013401</name>
</gene>
<dbReference type="AlphaFoldDB" id="A0A6A4SLB1"/>
<organism evidence="1 2">
    <name type="scientific">Scophthalmus maximus</name>
    <name type="common">Turbot</name>
    <name type="synonym">Psetta maxima</name>
    <dbReference type="NCBI Taxonomy" id="52904"/>
    <lineage>
        <taxon>Eukaryota</taxon>
        <taxon>Metazoa</taxon>
        <taxon>Chordata</taxon>
        <taxon>Craniata</taxon>
        <taxon>Vertebrata</taxon>
        <taxon>Euteleostomi</taxon>
        <taxon>Actinopterygii</taxon>
        <taxon>Neopterygii</taxon>
        <taxon>Teleostei</taxon>
        <taxon>Neoteleostei</taxon>
        <taxon>Acanthomorphata</taxon>
        <taxon>Carangaria</taxon>
        <taxon>Pleuronectiformes</taxon>
        <taxon>Pleuronectoidei</taxon>
        <taxon>Scophthalmidae</taxon>
        <taxon>Scophthalmus</taxon>
    </lineage>
</organism>
<dbReference type="EMBL" id="VEVO01000012">
    <property type="protein sequence ID" value="KAF0033335.1"/>
    <property type="molecule type" value="Genomic_DNA"/>
</dbReference>
<comment type="caution">
    <text evidence="1">The sequence shown here is derived from an EMBL/GenBank/DDBJ whole genome shotgun (WGS) entry which is preliminary data.</text>
</comment>
<evidence type="ECO:0000313" key="2">
    <source>
        <dbReference type="Proteomes" id="UP000438429"/>
    </source>
</evidence>
<evidence type="ECO:0000313" key="1">
    <source>
        <dbReference type="EMBL" id="KAF0033335.1"/>
    </source>
</evidence>
<dbReference type="Proteomes" id="UP000438429">
    <property type="component" value="Unassembled WGS sequence"/>
</dbReference>
<accession>A0A6A4SLB1</accession>
<sequence>MNSERNLIRSPKDQRLHRAEECAMRNGSCCSALRRIKNATRNLAEVRRNERKQAPGSPVDIISSDAHCAAGSLRRSTGPGSIDGIDSADGAQSLDTLRLLTAASNLKFRKQNSAGDLIKTQKKE</sequence>